<dbReference type="Gene3D" id="1.10.3720.10">
    <property type="entry name" value="MetI-like"/>
    <property type="match status" value="1"/>
</dbReference>
<evidence type="ECO:0000313" key="10">
    <source>
        <dbReference type="Proteomes" id="UP000611796"/>
    </source>
</evidence>
<feature type="transmembrane region" description="Helical" evidence="7">
    <location>
        <begin position="97"/>
        <end position="117"/>
    </location>
</feature>
<feature type="transmembrane region" description="Helical" evidence="7">
    <location>
        <begin position="123"/>
        <end position="146"/>
    </location>
</feature>
<keyword evidence="2 7" id="KW-0813">Transport</keyword>
<dbReference type="PANTHER" id="PTHR30151:SF0">
    <property type="entry name" value="ABC TRANSPORTER PERMEASE PROTEIN MJ0413-RELATED"/>
    <property type="match status" value="1"/>
</dbReference>
<keyword evidence="3" id="KW-1003">Cell membrane</keyword>
<dbReference type="InterPro" id="IPR000515">
    <property type="entry name" value="MetI-like"/>
</dbReference>
<dbReference type="SUPFAM" id="SSF161098">
    <property type="entry name" value="MetI-like"/>
    <property type="match status" value="1"/>
</dbReference>
<evidence type="ECO:0000256" key="7">
    <source>
        <dbReference type="RuleBase" id="RU363032"/>
    </source>
</evidence>
<evidence type="ECO:0000256" key="2">
    <source>
        <dbReference type="ARBA" id="ARBA00022448"/>
    </source>
</evidence>
<name>A0ABR7K781_9FIRM</name>
<feature type="transmembrane region" description="Helical" evidence="7">
    <location>
        <begin position="63"/>
        <end position="85"/>
    </location>
</feature>
<evidence type="ECO:0000313" key="9">
    <source>
        <dbReference type="EMBL" id="MBC6004945.1"/>
    </source>
</evidence>
<evidence type="ECO:0000256" key="4">
    <source>
        <dbReference type="ARBA" id="ARBA00022692"/>
    </source>
</evidence>
<reference evidence="9 10" key="1">
    <citation type="submission" date="2020-08" db="EMBL/GenBank/DDBJ databases">
        <authorList>
            <person name="Liu C."/>
            <person name="Sun Q."/>
        </authorList>
    </citation>
    <scope>NUCLEOTIDE SEQUENCE [LARGE SCALE GENOMIC DNA]</scope>
    <source>
        <strain evidence="9 10">NSJ-45</strain>
    </source>
</reference>
<dbReference type="RefSeq" id="WP_187006906.1">
    <property type="nucleotide sequence ID" value="NZ_JACRWD010000011.1"/>
</dbReference>
<sequence>MKKSFLKSKLEVFSSCILLFIMWELLAIKIDNDIYLPTLGEVLKNLYEIIRGEYFLINISSTAIRVLVSFSLAFFISIVLGSLSYISSSFKNFIKPINSILQSVPTMILVVLALIWFDKNKAPFIIGISVVFPILYESVLGALNNIDKNIIEMVDIYNLRIIDKIKYIYIPSINIKLIPIFLSTLSLALKVVIAGEIYGQPSFGIGSIIQVEKTNFNTPAIFAWIVIIVIISIGLDYIQKYISKYNYKWRRI</sequence>
<comment type="subcellular location">
    <subcellularLocation>
        <location evidence="1 7">Cell membrane</location>
        <topology evidence="1 7">Multi-pass membrane protein</topology>
    </subcellularLocation>
</comment>
<organism evidence="9 10">
    <name type="scientific">Paeniclostridium hominis</name>
    <dbReference type="NCBI Taxonomy" id="2764329"/>
    <lineage>
        <taxon>Bacteria</taxon>
        <taxon>Bacillati</taxon>
        <taxon>Bacillota</taxon>
        <taxon>Clostridia</taxon>
        <taxon>Peptostreptococcales</taxon>
        <taxon>Peptostreptococcaceae</taxon>
        <taxon>Paeniclostridium</taxon>
    </lineage>
</organism>
<evidence type="ECO:0000259" key="8">
    <source>
        <dbReference type="PROSITE" id="PS50928"/>
    </source>
</evidence>
<evidence type="ECO:0000256" key="6">
    <source>
        <dbReference type="ARBA" id="ARBA00023136"/>
    </source>
</evidence>
<gene>
    <name evidence="9" type="ORF">H8891_14220</name>
</gene>
<keyword evidence="6 7" id="KW-0472">Membrane</keyword>
<feature type="transmembrane region" description="Helical" evidence="7">
    <location>
        <begin position="12"/>
        <end position="30"/>
    </location>
</feature>
<feature type="transmembrane region" description="Helical" evidence="7">
    <location>
        <begin position="221"/>
        <end position="238"/>
    </location>
</feature>
<keyword evidence="10" id="KW-1185">Reference proteome</keyword>
<feature type="domain" description="ABC transmembrane type-1" evidence="8">
    <location>
        <begin position="59"/>
        <end position="239"/>
    </location>
</feature>
<dbReference type="Proteomes" id="UP000611796">
    <property type="component" value="Unassembled WGS sequence"/>
</dbReference>
<evidence type="ECO:0000256" key="3">
    <source>
        <dbReference type="ARBA" id="ARBA00022475"/>
    </source>
</evidence>
<dbReference type="PANTHER" id="PTHR30151">
    <property type="entry name" value="ALKANE SULFONATE ABC TRANSPORTER-RELATED, MEMBRANE SUBUNIT"/>
    <property type="match status" value="1"/>
</dbReference>
<accession>A0ABR7K781</accession>
<dbReference type="Pfam" id="PF00528">
    <property type="entry name" value="BPD_transp_1"/>
    <property type="match status" value="1"/>
</dbReference>
<comment type="similarity">
    <text evidence="7">Belongs to the binding-protein-dependent transport system permease family.</text>
</comment>
<dbReference type="PROSITE" id="PS50928">
    <property type="entry name" value="ABC_TM1"/>
    <property type="match status" value="1"/>
</dbReference>
<comment type="caution">
    <text evidence="9">The sequence shown here is derived from an EMBL/GenBank/DDBJ whole genome shotgun (WGS) entry which is preliminary data.</text>
</comment>
<proteinExistence type="inferred from homology"/>
<dbReference type="EMBL" id="JACRWD010000011">
    <property type="protein sequence ID" value="MBC6004945.1"/>
    <property type="molecule type" value="Genomic_DNA"/>
</dbReference>
<evidence type="ECO:0000256" key="1">
    <source>
        <dbReference type="ARBA" id="ARBA00004651"/>
    </source>
</evidence>
<keyword evidence="5 7" id="KW-1133">Transmembrane helix</keyword>
<evidence type="ECO:0000256" key="5">
    <source>
        <dbReference type="ARBA" id="ARBA00022989"/>
    </source>
</evidence>
<dbReference type="InterPro" id="IPR035906">
    <property type="entry name" value="MetI-like_sf"/>
</dbReference>
<protein>
    <submittedName>
        <fullName evidence="9">ABC transporter permease subunit</fullName>
    </submittedName>
</protein>
<feature type="transmembrane region" description="Helical" evidence="7">
    <location>
        <begin position="167"/>
        <end position="193"/>
    </location>
</feature>
<keyword evidence="4 7" id="KW-0812">Transmembrane</keyword>